<organism evidence="11 12">
    <name type="scientific">Rossellomorea marisflavi</name>
    <dbReference type="NCBI Taxonomy" id="189381"/>
    <lineage>
        <taxon>Bacteria</taxon>
        <taxon>Bacillati</taxon>
        <taxon>Bacillota</taxon>
        <taxon>Bacilli</taxon>
        <taxon>Bacillales</taxon>
        <taxon>Bacillaceae</taxon>
        <taxon>Rossellomorea</taxon>
    </lineage>
</organism>
<comment type="caution">
    <text evidence="11">The sequence shown here is derived from an EMBL/GenBank/DDBJ whole genome shotgun (WGS) entry which is preliminary data.</text>
</comment>
<evidence type="ECO:0000313" key="12">
    <source>
        <dbReference type="Proteomes" id="UP000037405"/>
    </source>
</evidence>
<dbReference type="GO" id="GO:0005886">
    <property type="term" value="C:plasma membrane"/>
    <property type="evidence" value="ECO:0007669"/>
    <property type="project" value="UniProtKB-SubCell"/>
</dbReference>
<evidence type="ECO:0000256" key="2">
    <source>
        <dbReference type="ARBA" id="ARBA00010323"/>
    </source>
</evidence>
<dbReference type="InterPro" id="IPR024024">
    <property type="entry name" value="DltB"/>
</dbReference>
<dbReference type="PANTHER" id="PTHR13285:SF23">
    <property type="entry name" value="TEICHOIC ACID D-ALANYLTRANSFERASE"/>
    <property type="match status" value="1"/>
</dbReference>
<keyword evidence="8 9" id="KW-0012">Acyltransferase</keyword>
<evidence type="ECO:0000313" key="11">
    <source>
        <dbReference type="EMBL" id="KON84903.1"/>
    </source>
</evidence>
<keyword evidence="5 10" id="KW-0812">Transmembrane</keyword>
<dbReference type="Proteomes" id="UP000037405">
    <property type="component" value="Unassembled WGS sequence"/>
</dbReference>
<protein>
    <recommendedName>
        <fullName evidence="9">Teichoic acid D-alanyltransferase</fullName>
        <ecNumber evidence="9">2.3.1.-</ecNumber>
    </recommendedName>
</protein>
<feature type="transmembrane region" description="Helical" evidence="10">
    <location>
        <begin position="303"/>
        <end position="321"/>
    </location>
</feature>
<feature type="transmembrane region" description="Helical" evidence="10">
    <location>
        <begin position="78"/>
        <end position="96"/>
    </location>
</feature>
<comment type="subcellular location">
    <subcellularLocation>
        <location evidence="1">Cell membrane</location>
        <topology evidence="1">Multi-pass membrane protein</topology>
    </subcellularLocation>
</comment>
<evidence type="ECO:0000256" key="4">
    <source>
        <dbReference type="ARBA" id="ARBA00022679"/>
    </source>
</evidence>
<feature type="transmembrane region" description="Helical" evidence="10">
    <location>
        <begin position="32"/>
        <end position="47"/>
    </location>
</feature>
<dbReference type="PIRSF" id="PIRSF500216">
    <property type="entry name" value="DltB"/>
    <property type="match status" value="1"/>
</dbReference>
<dbReference type="InterPro" id="IPR024194">
    <property type="entry name" value="Ac/AlaTfrase_AlgI/DltB"/>
</dbReference>
<feature type="transmembrane region" description="Helical" evidence="10">
    <location>
        <begin position="356"/>
        <end position="379"/>
    </location>
</feature>
<evidence type="ECO:0000256" key="8">
    <source>
        <dbReference type="ARBA" id="ARBA00023315"/>
    </source>
</evidence>
<keyword evidence="4 9" id="KW-0808">Transferase</keyword>
<evidence type="ECO:0000256" key="5">
    <source>
        <dbReference type="ARBA" id="ARBA00022692"/>
    </source>
</evidence>
<keyword evidence="12" id="KW-1185">Reference proteome</keyword>
<dbReference type="InterPro" id="IPR004299">
    <property type="entry name" value="MBOAT_fam"/>
</dbReference>
<comment type="similarity">
    <text evidence="2 9">Belongs to the membrane-bound acyltransferase family.</text>
</comment>
<sequence>MTVYGSFLFFIIIGILLLPTVILGLKGKSFRVYNLIISVVILALIFSGDARGFATLIAFTVFQVLLIKGYMAYRSKRNAGVVFYLMVALSLLPLILSKVLPFLAFDNWATFLGISYLTFKAVQMVIEIRDGLIKEQPPVYRIAYFMLFYPSLSSGPIDRYRRFEKDEGTVWDAADYQSLLYSGLHKIFIGFLYKFIIGYAVNTYFIMNLPYMTSNKILYNLLYMYGYSMYLFFDFAGYTAFAVGISYMMGIRTPENFNKPFLSRNIKDFWNRRHMTLSFWFRDYVFMRFMFLMKKKRWIKNKMLLSNLGYILLFTLMGVWHGLAIQYIVYGLYHAAVMVSYNFFEKWNKKHKKWPANRFTTVVSIVITFHVICFGFYLFSGQPFH</sequence>
<dbReference type="GO" id="GO:0070395">
    <property type="term" value="P:lipoteichoic acid biosynthetic process"/>
    <property type="evidence" value="ECO:0007669"/>
    <property type="project" value="UniProtKB-UniRule"/>
</dbReference>
<dbReference type="RefSeq" id="WP_053428509.1">
    <property type="nucleotide sequence ID" value="NZ_LGUE01000004.1"/>
</dbReference>
<gene>
    <name evidence="11" type="ORF">AF331_12950</name>
</gene>
<keyword evidence="3 9" id="KW-1003">Cell membrane</keyword>
<evidence type="ECO:0000256" key="3">
    <source>
        <dbReference type="ARBA" id="ARBA00022475"/>
    </source>
</evidence>
<dbReference type="PIRSF" id="PIRSF016636">
    <property type="entry name" value="AlgI_DltB"/>
    <property type="match status" value="1"/>
</dbReference>
<proteinExistence type="inferred from homology"/>
<dbReference type="EC" id="2.3.1.-" evidence="9"/>
<feature type="transmembrane region" description="Helical" evidence="10">
    <location>
        <begin position="53"/>
        <end position="71"/>
    </location>
</feature>
<dbReference type="PATRIC" id="fig|189381.12.peg.2633"/>
<dbReference type="OrthoDB" id="9805788at2"/>
<dbReference type="NCBIfam" id="TIGR04091">
    <property type="entry name" value="LTA_dltB"/>
    <property type="match status" value="1"/>
</dbReference>
<comment type="function">
    <text evidence="9">O-acyltransferase that catalyzes D-alanylation of both teichoic acid and lipoteichoic acid (LTA). D-alanylation of LTA plays an important role in modulating the properties of the cell wall in Gram-positive bacteria, influencing the net charge of the cell wall. Catalyzes D-alanylation from DltC carrier protein.</text>
</comment>
<reference evidence="12" key="1">
    <citation type="submission" date="2015-07" db="EMBL/GenBank/DDBJ databases">
        <title>Fjat-14235 jcm11544.</title>
        <authorList>
            <person name="Liu B."/>
            <person name="Wang J."/>
            <person name="Zhu Y."/>
            <person name="Liu G."/>
            <person name="Chen Q."/>
            <person name="Chen Z."/>
            <person name="Lan J."/>
            <person name="Che J."/>
            <person name="Ge C."/>
            <person name="Shi H."/>
            <person name="Pan Z."/>
            <person name="Liu X."/>
        </authorList>
    </citation>
    <scope>NUCLEOTIDE SEQUENCE [LARGE SCALE GENOMIC DNA]</scope>
    <source>
        <strain evidence="12">JCM 11544</strain>
    </source>
</reference>
<dbReference type="GO" id="GO:0016746">
    <property type="term" value="F:acyltransferase activity"/>
    <property type="evidence" value="ECO:0007669"/>
    <property type="project" value="UniProtKB-KW"/>
</dbReference>
<feature type="transmembrane region" description="Helical" evidence="10">
    <location>
        <begin position="187"/>
        <end position="207"/>
    </location>
</feature>
<dbReference type="STRING" id="189381.GCA_900166615_01310"/>
<name>A0A0M0G533_9BACI</name>
<feature type="transmembrane region" description="Helical" evidence="10">
    <location>
        <begin position="227"/>
        <end position="249"/>
    </location>
</feature>
<comment type="pathway">
    <text evidence="9">Cell wall biogenesis; lipoteichoic acid biosynthesis.</text>
</comment>
<evidence type="ECO:0000256" key="7">
    <source>
        <dbReference type="ARBA" id="ARBA00023136"/>
    </source>
</evidence>
<evidence type="ECO:0000256" key="6">
    <source>
        <dbReference type="ARBA" id="ARBA00022989"/>
    </source>
</evidence>
<evidence type="ECO:0000256" key="10">
    <source>
        <dbReference type="SAM" id="Phobius"/>
    </source>
</evidence>
<keyword evidence="7 9" id="KW-0472">Membrane</keyword>
<feature type="transmembrane region" description="Helical" evidence="10">
    <location>
        <begin position="6"/>
        <end position="25"/>
    </location>
</feature>
<feature type="transmembrane region" description="Helical" evidence="10">
    <location>
        <begin position="327"/>
        <end position="344"/>
    </location>
</feature>
<keyword evidence="6 10" id="KW-1133">Transmembrane helix</keyword>
<dbReference type="EMBL" id="LGUE01000004">
    <property type="protein sequence ID" value="KON84903.1"/>
    <property type="molecule type" value="Genomic_DNA"/>
</dbReference>
<dbReference type="Pfam" id="PF03062">
    <property type="entry name" value="MBOAT"/>
    <property type="match status" value="1"/>
</dbReference>
<dbReference type="UniPathway" id="UPA00556"/>
<dbReference type="PANTHER" id="PTHR13285">
    <property type="entry name" value="ACYLTRANSFERASE"/>
    <property type="match status" value="1"/>
</dbReference>
<dbReference type="InterPro" id="IPR051085">
    <property type="entry name" value="MB_O-acyltransferase"/>
</dbReference>
<evidence type="ECO:0000256" key="9">
    <source>
        <dbReference type="PIRNR" id="PIRNR016636"/>
    </source>
</evidence>
<evidence type="ECO:0000256" key="1">
    <source>
        <dbReference type="ARBA" id="ARBA00004651"/>
    </source>
</evidence>
<dbReference type="AlphaFoldDB" id="A0A0M0G533"/>
<accession>A0A0M0G533</accession>